<dbReference type="InterPro" id="IPR036291">
    <property type="entry name" value="NAD(P)-bd_dom_sf"/>
</dbReference>
<reference evidence="4 5" key="1">
    <citation type="submission" date="2023-07" db="EMBL/GenBank/DDBJ databases">
        <title>Functional and genomic diversity of the sorghum phyllosphere microbiome.</title>
        <authorList>
            <person name="Shade A."/>
        </authorList>
    </citation>
    <scope>NUCLEOTIDE SEQUENCE [LARGE SCALE GENOMIC DNA]</scope>
    <source>
        <strain evidence="4 5">SORGH_AS_1207</strain>
    </source>
</reference>
<comment type="caution">
    <text evidence="4">The sequence shown here is derived from an EMBL/GenBank/DDBJ whole genome shotgun (WGS) entry which is preliminary data.</text>
</comment>
<sequence length="262" mass="27211">MIDLSGKTALVTGGSRGIGRAVSMRLAEAGASVVILDRSDWSLPEDRSCSAAIRARGGRAESRELDVADSAQVDAVIGALAAERPIDILVNNAGVLHSGTTTETTDEVWRHQFAVNVDGTFFCTRAVIRTMLAADRGGKIVNISSISGLRANPGFAAYCASKAAIVNFTRQAGIDYAAQGINVNGVAPGFVETDMTSIYGPDIRAALEGQTPNGRWATPEQIADSVLFLASPLADHICGEVLAVDGGWLVGTPVVVPTASVS</sequence>
<accession>A0ABU0TWY1</accession>
<dbReference type="PANTHER" id="PTHR42760">
    <property type="entry name" value="SHORT-CHAIN DEHYDROGENASES/REDUCTASES FAMILY MEMBER"/>
    <property type="match status" value="1"/>
</dbReference>
<dbReference type="SMART" id="SM00822">
    <property type="entry name" value="PKS_KR"/>
    <property type="match status" value="1"/>
</dbReference>
<dbReference type="Gene3D" id="3.40.50.720">
    <property type="entry name" value="NAD(P)-binding Rossmann-like Domain"/>
    <property type="match status" value="1"/>
</dbReference>
<dbReference type="PROSITE" id="PS00061">
    <property type="entry name" value="ADH_SHORT"/>
    <property type="match status" value="1"/>
</dbReference>
<dbReference type="CDD" id="cd05233">
    <property type="entry name" value="SDR_c"/>
    <property type="match status" value="1"/>
</dbReference>
<dbReference type="EMBL" id="JAUTBF010000001">
    <property type="protein sequence ID" value="MDQ1124139.1"/>
    <property type="molecule type" value="Genomic_DNA"/>
</dbReference>
<dbReference type="PRINTS" id="PR00081">
    <property type="entry name" value="GDHRDH"/>
</dbReference>
<evidence type="ECO:0000256" key="1">
    <source>
        <dbReference type="ARBA" id="ARBA00006484"/>
    </source>
</evidence>
<dbReference type="RefSeq" id="WP_307484689.1">
    <property type="nucleotide sequence ID" value="NZ_JAUTBF010000001.1"/>
</dbReference>
<dbReference type="InterPro" id="IPR020904">
    <property type="entry name" value="Sc_DH/Rdtase_CS"/>
</dbReference>
<dbReference type="Pfam" id="PF13561">
    <property type="entry name" value="adh_short_C2"/>
    <property type="match status" value="1"/>
</dbReference>
<evidence type="ECO:0000259" key="3">
    <source>
        <dbReference type="SMART" id="SM00822"/>
    </source>
</evidence>
<dbReference type="PANTHER" id="PTHR42760:SF133">
    <property type="entry name" value="3-OXOACYL-[ACYL-CARRIER-PROTEIN] REDUCTASE"/>
    <property type="match status" value="1"/>
</dbReference>
<protein>
    <submittedName>
        <fullName evidence="4">NAD(P)-dependent dehydrogenase (Short-subunit alcohol dehydrogenase family)</fullName>
    </submittedName>
</protein>
<dbReference type="InterPro" id="IPR002347">
    <property type="entry name" value="SDR_fam"/>
</dbReference>
<evidence type="ECO:0000313" key="5">
    <source>
        <dbReference type="Proteomes" id="UP001226691"/>
    </source>
</evidence>
<name>A0ABU0TWY1_MICTR</name>
<dbReference type="InterPro" id="IPR057326">
    <property type="entry name" value="KR_dom"/>
</dbReference>
<organism evidence="4 5">
    <name type="scientific">Microbacterium trichothecenolyticum</name>
    <name type="common">Aureobacterium trichothecenolyticum</name>
    <dbReference type="NCBI Taxonomy" id="69370"/>
    <lineage>
        <taxon>Bacteria</taxon>
        <taxon>Bacillati</taxon>
        <taxon>Actinomycetota</taxon>
        <taxon>Actinomycetes</taxon>
        <taxon>Micrococcales</taxon>
        <taxon>Microbacteriaceae</taxon>
        <taxon>Microbacterium</taxon>
    </lineage>
</organism>
<dbReference type="PRINTS" id="PR00080">
    <property type="entry name" value="SDRFAMILY"/>
</dbReference>
<gene>
    <name evidence="4" type="ORF">QE412_002712</name>
</gene>
<dbReference type="Proteomes" id="UP001226691">
    <property type="component" value="Unassembled WGS sequence"/>
</dbReference>
<keyword evidence="2" id="KW-0560">Oxidoreductase</keyword>
<keyword evidence="5" id="KW-1185">Reference proteome</keyword>
<evidence type="ECO:0000313" key="4">
    <source>
        <dbReference type="EMBL" id="MDQ1124139.1"/>
    </source>
</evidence>
<comment type="similarity">
    <text evidence="1">Belongs to the short-chain dehydrogenases/reductases (SDR) family.</text>
</comment>
<evidence type="ECO:0000256" key="2">
    <source>
        <dbReference type="ARBA" id="ARBA00023002"/>
    </source>
</evidence>
<feature type="domain" description="Ketoreductase" evidence="3">
    <location>
        <begin position="7"/>
        <end position="187"/>
    </location>
</feature>
<dbReference type="SUPFAM" id="SSF51735">
    <property type="entry name" value="NAD(P)-binding Rossmann-fold domains"/>
    <property type="match status" value="1"/>
</dbReference>
<proteinExistence type="inferred from homology"/>